<dbReference type="GO" id="GO:0005829">
    <property type="term" value="C:cytosol"/>
    <property type="evidence" value="ECO:0007669"/>
    <property type="project" value="TreeGrafter"/>
</dbReference>
<dbReference type="GO" id="GO:0004645">
    <property type="term" value="F:1,4-alpha-oligoglucan phosphorylase activity"/>
    <property type="evidence" value="ECO:0007669"/>
    <property type="project" value="InterPro"/>
</dbReference>
<name>A0A7W6BS61_9HYPH</name>
<dbReference type="GO" id="GO:0046104">
    <property type="term" value="P:thymidine metabolic process"/>
    <property type="evidence" value="ECO:0007669"/>
    <property type="project" value="UniProtKB-UniRule"/>
</dbReference>
<dbReference type="FunFam" id="3.40.1030.10:FF:000003">
    <property type="entry name" value="Pyrimidine-nucleoside phosphorylase"/>
    <property type="match status" value="1"/>
</dbReference>
<evidence type="ECO:0000256" key="1">
    <source>
        <dbReference type="ARBA" id="ARBA00006915"/>
    </source>
</evidence>
<evidence type="ECO:0000256" key="3">
    <source>
        <dbReference type="ARBA" id="ARBA00011892"/>
    </source>
</evidence>
<dbReference type="SUPFAM" id="SSF54680">
    <property type="entry name" value="Pyrimidine nucleoside phosphorylase C-terminal domain"/>
    <property type="match status" value="1"/>
</dbReference>
<dbReference type="SUPFAM" id="SSF52418">
    <property type="entry name" value="Nucleoside phosphorylase/phosphoribosyltransferase catalytic domain"/>
    <property type="match status" value="1"/>
</dbReference>
<dbReference type="Pfam" id="PF02885">
    <property type="entry name" value="Glycos_trans_3N"/>
    <property type="match status" value="1"/>
</dbReference>
<dbReference type="InterPro" id="IPR035902">
    <property type="entry name" value="Nuc_phospho_transferase"/>
</dbReference>
<dbReference type="InterPro" id="IPR013102">
    <property type="entry name" value="PYNP_C"/>
</dbReference>
<comment type="function">
    <text evidence="7">The enzymes which catalyze the reversible phosphorolysis of pyrimidine nucleosides are involved in the degradation of these compounds and in their utilization as carbon and energy sources, or in the rescue of pyrimidine bases for nucleotide synthesis.</text>
</comment>
<dbReference type="EMBL" id="JACIDO010000003">
    <property type="protein sequence ID" value="MBB3935887.1"/>
    <property type="molecule type" value="Genomic_DNA"/>
</dbReference>
<dbReference type="PIRSF" id="PIRSF000478">
    <property type="entry name" value="TP_PyNP"/>
    <property type="match status" value="1"/>
</dbReference>
<dbReference type="GO" id="GO:0009032">
    <property type="term" value="F:thymidine phosphorylase activity"/>
    <property type="evidence" value="ECO:0007669"/>
    <property type="project" value="UniProtKB-UniRule"/>
</dbReference>
<dbReference type="UniPathway" id="UPA00578">
    <property type="reaction ID" value="UER00638"/>
</dbReference>
<evidence type="ECO:0000256" key="6">
    <source>
        <dbReference type="ARBA" id="ARBA00048550"/>
    </source>
</evidence>
<dbReference type="Gene3D" id="1.20.970.10">
    <property type="entry name" value="Transferase, Pyrimidine Nucleoside Phosphorylase, Chain C"/>
    <property type="match status" value="1"/>
</dbReference>
<comment type="similarity">
    <text evidence="1 7">Belongs to the thymidine/pyrimidine-nucleoside phosphorylase family.</text>
</comment>
<gene>
    <name evidence="7" type="primary">deoA</name>
    <name evidence="9" type="ORF">GGR05_002031</name>
</gene>
<dbReference type="GO" id="GO:0006206">
    <property type="term" value="P:pyrimidine nucleobase metabolic process"/>
    <property type="evidence" value="ECO:0007669"/>
    <property type="project" value="InterPro"/>
</dbReference>
<evidence type="ECO:0000256" key="4">
    <source>
        <dbReference type="ARBA" id="ARBA00022676"/>
    </source>
</evidence>
<dbReference type="PROSITE" id="PS00647">
    <property type="entry name" value="THYMID_PHOSPHORYLASE"/>
    <property type="match status" value="1"/>
</dbReference>
<evidence type="ECO:0000256" key="2">
    <source>
        <dbReference type="ARBA" id="ARBA00011738"/>
    </source>
</evidence>
<comment type="catalytic activity">
    <reaction evidence="6 7">
        <text>thymidine + phosphate = 2-deoxy-alpha-D-ribose 1-phosphate + thymine</text>
        <dbReference type="Rhea" id="RHEA:16037"/>
        <dbReference type="ChEBI" id="CHEBI:17748"/>
        <dbReference type="ChEBI" id="CHEBI:17821"/>
        <dbReference type="ChEBI" id="CHEBI:43474"/>
        <dbReference type="ChEBI" id="CHEBI:57259"/>
        <dbReference type="EC" id="2.4.2.4"/>
    </reaction>
</comment>
<dbReference type="InterPro" id="IPR036566">
    <property type="entry name" value="PYNP-like_C_sf"/>
</dbReference>
<dbReference type="OrthoDB" id="9763887at2"/>
<proteinExistence type="inferred from homology"/>
<dbReference type="Gene3D" id="3.40.1030.10">
    <property type="entry name" value="Nucleoside phosphorylase/phosphoribosyltransferase catalytic domain"/>
    <property type="match status" value="1"/>
</dbReference>
<dbReference type="NCBIfam" id="NF004490">
    <property type="entry name" value="PRK05820.1"/>
    <property type="match status" value="1"/>
</dbReference>
<keyword evidence="5 7" id="KW-0808">Transferase</keyword>
<dbReference type="Pfam" id="PF00591">
    <property type="entry name" value="Glycos_transf_3"/>
    <property type="match status" value="1"/>
</dbReference>
<dbReference type="AlphaFoldDB" id="A0A7W6BS61"/>
<comment type="subunit">
    <text evidence="2 7">Homodimer.</text>
</comment>
<dbReference type="NCBIfam" id="TIGR02643">
    <property type="entry name" value="T_phosphoryl"/>
    <property type="match status" value="1"/>
</dbReference>
<evidence type="ECO:0000256" key="7">
    <source>
        <dbReference type="HAMAP-Rule" id="MF_01628"/>
    </source>
</evidence>
<dbReference type="RefSeq" id="WP_090966558.1">
    <property type="nucleotide sequence ID" value="NZ_FOOA01000031.1"/>
</dbReference>
<dbReference type="InterPro" id="IPR018090">
    <property type="entry name" value="Pyrmidine_PPas_bac/euk"/>
</dbReference>
<accession>A0A7W6BS61</accession>
<dbReference type="InterPro" id="IPR017872">
    <property type="entry name" value="Pyrmidine_PPase_CS"/>
</dbReference>
<dbReference type="SMART" id="SM00941">
    <property type="entry name" value="PYNP_C"/>
    <property type="match status" value="1"/>
</dbReference>
<evidence type="ECO:0000313" key="10">
    <source>
        <dbReference type="Proteomes" id="UP000531216"/>
    </source>
</evidence>
<dbReference type="InterPro" id="IPR017459">
    <property type="entry name" value="Glycosyl_Trfase_fam3_N_dom"/>
</dbReference>
<comment type="pathway">
    <text evidence="7">Pyrimidine metabolism; dTMP biosynthesis via salvage pathway; dTMP from thymine: step 1/2.</text>
</comment>
<evidence type="ECO:0000256" key="5">
    <source>
        <dbReference type="ARBA" id="ARBA00022679"/>
    </source>
</evidence>
<evidence type="ECO:0000259" key="8">
    <source>
        <dbReference type="SMART" id="SM00941"/>
    </source>
</evidence>
<dbReference type="Gene3D" id="3.90.1170.30">
    <property type="entry name" value="Pyrimidine nucleoside phosphorylase-like, C-terminal domain"/>
    <property type="match status" value="1"/>
</dbReference>
<feature type="domain" description="Pyrimidine nucleoside phosphorylase C-terminal" evidence="8">
    <location>
        <begin position="347"/>
        <end position="421"/>
    </location>
</feature>
<dbReference type="EC" id="2.4.2.4" evidence="3 7"/>
<dbReference type="PANTHER" id="PTHR10515">
    <property type="entry name" value="THYMIDINE PHOSPHORYLASE"/>
    <property type="match status" value="1"/>
</dbReference>
<sequence length="435" mass="44476">MLPQEIIRQKRDGRALSADEIAAFVSGVADGRVSEGQIAAFAMAVFLRGMDAGETVALTRAMRDSGEVLDWSDLPGPVLDKHSTGGVGDNVSLMLAPILAACGAFVPMISGRGLGHTGGTLDKLEAIPGYSVTPDGDTLRRALREAGCAIVGPSVRLAPADGRIYAVRDTTATVESIPLITASILSKKLASGVDTLVLDVKTGSGAFMAAADDARALMRSLVEVARGAGLRCTALLTGMDEPLARDAGNALEIANAIRFLTGRGRDARLQAVTLALAGEVLAAGGLIGTATDGEAMARAALEDGRAAERFARMVALLGGPSDIVENPSRSLAKAHVLREVRATRAGTVAAIDTRALGLAVVELGGGRTRPGDPVDPSVGLAAIVPLGTTLVRGDPLCVVHARDEASADRAAARVESAVRLAEAGTSSAAVIERFG</sequence>
<protein>
    <recommendedName>
        <fullName evidence="3 7">Thymidine phosphorylase</fullName>
        <ecNumber evidence="3 7">2.4.2.4</ecNumber>
    </recommendedName>
    <alternativeName>
        <fullName evidence="7">TdRPase</fullName>
    </alternativeName>
</protein>
<organism evidence="9 10">
    <name type="scientific">Aureimonas phyllosphaerae</name>
    <dbReference type="NCBI Taxonomy" id="1166078"/>
    <lineage>
        <taxon>Bacteria</taxon>
        <taxon>Pseudomonadati</taxon>
        <taxon>Pseudomonadota</taxon>
        <taxon>Alphaproteobacteria</taxon>
        <taxon>Hyphomicrobiales</taxon>
        <taxon>Aurantimonadaceae</taxon>
        <taxon>Aureimonas</taxon>
    </lineage>
</organism>
<dbReference type="NCBIfam" id="TIGR02644">
    <property type="entry name" value="Y_phosphoryl"/>
    <property type="match status" value="1"/>
</dbReference>
<reference evidence="9 10" key="1">
    <citation type="submission" date="2020-08" db="EMBL/GenBank/DDBJ databases">
        <title>Genomic Encyclopedia of Type Strains, Phase IV (KMG-IV): sequencing the most valuable type-strain genomes for metagenomic binning, comparative biology and taxonomic classification.</title>
        <authorList>
            <person name="Goeker M."/>
        </authorList>
    </citation>
    <scope>NUCLEOTIDE SEQUENCE [LARGE SCALE GENOMIC DNA]</scope>
    <source>
        <strain evidence="9 10">DSM 25024</strain>
    </source>
</reference>
<dbReference type="Proteomes" id="UP000531216">
    <property type="component" value="Unassembled WGS sequence"/>
</dbReference>
<keyword evidence="4 7" id="KW-0328">Glycosyltransferase</keyword>
<dbReference type="HAMAP" id="MF_01628">
    <property type="entry name" value="Thymid_phosp"/>
    <property type="match status" value="1"/>
</dbReference>
<dbReference type="Pfam" id="PF07831">
    <property type="entry name" value="PYNP_C"/>
    <property type="match status" value="1"/>
</dbReference>
<dbReference type="InterPro" id="IPR036320">
    <property type="entry name" value="Glycosyl_Trfase_fam3_N_dom_sf"/>
</dbReference>
<dbReference type="InterPro" id="IPR000053">
    <property type="entry name" value="Thymidine/pyrmidine_PPase"/>
</dbReference>
<keyword evidence="10" id="KW-1185">Reference proteome</keyword>
<comment type="caution">
    <text evidence="9">The sequence shown here is derived from an EMBL/GenBank/DDBJ whole genome shotgun (WGS) entry which is preliminary data.</text>
</comment>
<dbReference type="PANTHER" id="PTHR10515:SF0">
    <property type="entry name" value="THYMIDINE PHOSPHORYLASE"/>
    <property type="match status" value="1"/>
</dbReference>
<dbReference type="InterPro" id="IPR000312">
    <property type="entry name" value="Glycosyl_Trfase_fam3"/>
</dbReference>
<dbReference type="InterPro" id="IPR013465">
    <property type="entry name" value="Thymidine_Pase"/>
</dbReference>
<dbReference type="SUPFAM" id="SSF47648">
    <property type="entry name" value="Nucleoside phosphorylase/phosphoribosyltransferase N-terminal domain"/>
    <property type="match status" value="1"/>
</dbReference>
<evidence type="ECO:0000313" key="9">
    <source>
        <dbReference type="EMBL" id="MBB3935887.1"/>
    </source>
</evidence>